<dbReference type="AlphaFoldDB" id="A0A645ASB1"/>
<protein>
    <submittedName>
        <fullName evidence="1">Uncharacterized protein</fullName>
    </submittedName>
</protein>
<reference evidence="1" key="1">
    <citation type="submission" date="2019-08" db="EMBL/GenBank/DDBJ databases">
        <authorList>
            <person name="Kucharzyk K."/>
            <person name="Murdoch R.W."/>
            <person name="Higgins S."/>
            <person name="Loffler F."/>
        </authorList>
    </citation>
    <scope>NUCLEOTIDE SEQUENCE</scope>
</reference>
<comment type="caution">
    <text evidence="1">The sequence shown here is derived from an EMBL/GenBank/DDBJ whole genome shotgun (WGS) entry which is preliminary data.</text>
</comment>
<name>A0A645ASB1_9ZZZZ</name>
<sequence>MDIALKTMPEVEHRNSIEPLKPLFSYIEQGFKYPMKYSYVRENTNLINYSDKNQKNINKS</sequence>
<organism evidence="1">
    <name type="scientific">bioreactor metagenome</name>
    <dbReference type="NCBI Taxonomy" id="1076179"/>
    <lineage>
        <taxon>unclassified sequences</taxon>
        <taxon>metagenomes</taxon>
        <taxon>ecological metagenomes</taxon>
    </lineage>
</organism>
<proteinExistence type="predicted"/>
<evidence type="ECO:0000313" key="1">
    <source>
        <dbReference type="EMBL" id="MPM56162.1"/>
    </source>
</evidence>
<dbReference type="EMBL" id="VSSQ01015619">
    <property type="protein sequence ID" value="MPM56162.1"/>
    <property type="molecule type" value="Genomic_DNA"/>
</dbReference>
<accession>A0A645ASB1</accession>
<gene>
    <name evidence="1" type="ORF">SDC9_102963</name>
</gene>